<evidence type="ECO:0000256" key="2">
    <source>
        <dbReference type="SAM" id="MobiDB-lite"/>
    </source>
</evidence>
<accession>A0ABW3YKY9</accession>
<evidence type="ECO:0000313" key="4">
    <source>
        <dbReference type="Proteomes" id="UP001597260"/>
    </source>
</evidence>
<dbReference type="SUPFAM" id="SSF140453">
    <property type="entry name" value="EsxAB dimer-like"/>
    <property type="match status" value="1"/>
</dbReference>
<protein>
    <recommendedName>
        <fullName evidence="1">ESAT-6-like protein</fullName>
    </recommendedName>
</protein>
<gene>
    <name evidence="3" type="ORF">ACFQ4H_29180</name>
</gene>
<evidence type="ECO:0000313" key="3">
    <source>
        <dbReference type="EMBL" id="MFD1325167.1"/>
    </source>
</evidence>
<keyword evidence="4" id="KW-1185">Reference proteome</keyword>
<comment type="similarity">
    <text evidence="1">Belongs to the WXG100 family.</text>
</comment>
<reference evidence="4" key="1">
    <citation type="journal article" date="2019" name="Int. J. Syst. Evol. Microbiol.">
        <title>The Global Catalogue of Microorganisms (GCM) 10K type strain sequencing project: providing services to taxonomists for standard genome sequencing and annotation.</title>
        <authorList>
            <consortium name="The Broad Institute Genomics Platform"/>
            <consortium name="The Broad Institute Genome Sequencing Center for Infectious Disease"/>
            <person name="Wu L."/>
            <person name="Ma J."/>
        </authorList>
    </citation>
    <scope>NUCLEOTIDE SEQUENCE [LARGE SCALE GENOMIC DNA]</scope>
    <source>
        <strain evidence="4">JCM 31037</strain>
    </source>
</reference>
<dbReference type="EMBL" id="JBHTMP010000069">
    <property type="protein sequence ID" value="MFD1325167.1"/>
    <property type="molecule type" value="Genomic_DNA"/>
</dbReference>
<dbReference type="InterPro" id="IPR036689">
    <property type="entry name" value="ESAT-6-like_sf"/>
</dbReference>
<dbReference type="RefSeq" id="WP_377577028.1">
    <property type="nucleotide sequence ID" value="NZ_JBHTMP010000069.1"/>
</dbReference>
<evidence type="ECO:0000256" key="1">
    <source>
        <dbReference type="RuleBase" id="RU362001"/>
    </source>
</evidence>
<dbReference type="InterPro" id="IPR010310">
    <property type="entry name" value="T7SS_ESAT-6-like"/>
</dbReference>
<dbReference type="NCBIfam" id="TIGR03930">
    <property type="entry name" value="WXG100_ESAT6"/>
    <property type="match status" value="1"/>
</dbReference>
<dbReference type="Proteomes" id="UP001597260">
    <property type="component" value="Unassembled WGS sequence"/>
</dbReference>
<organism evidence="3 4">
    <name type="scientific">Micromonospora sonneratiae</name>
    <dbReference type="NCBI Taxonomy" id="1184706"/>
    <lineage>
        <taxon>Bacteria</taxon>
        <taxon>Bacillati</taxon>
        <taxon>Actinomycetota</taxon>
        <taxon>Actinomycetes</taxon>
        <taxon>Micromonosporales</taxon>
        <taxon>Micromonosporaceae</taxon>
        <taxon>Micromonospora</taxon>
    </lineage>
</organism>
<dbReference type="Pfam" id="PF06013">
    <property type="entry name" value="WXG100"/>
    <property type="match status" value="1"/>
</dbReference>
<comment type="caution">
    <text evidence="3">The sequence shown here is derived from an EMBL/GenBank/DDBJ whole genome shotgun (WGS) entry which is preliminary data.</text>
</comment>
<sequence length="104" mass="11124">MVAADAALMAQTAAKFEKADEALQKMLSSLMTELAALQSEWQGSGGRSFEQVKLAWEQDQRAIHDALRQTAGAIRTAGQQYDTTDTDAGSRVAGTNRGGIQLPL</sequence>
<dbReference type="Gene3D" id="1.10.287.1060">
    <property type="entry name" value="ESAT-6-like"/>
    <property type="match status" value="1"/>
</dbReference>
<feature type="compositionally biased region" description="Polar residues" evidence="2">
    <location>
        <begin position="77"/>
        <end position="87"/>
    </location>
</feature>
<feature type="region of interest" description="Disordered" evidence="2">
    <location>
        <begin position="77"/>
        <end position="104"/>
    </location>
</feature>
<name>A0ABW3YKY9_9ACTN</name>
<proteinExistence type="inferred from homology"/>